<dbReference type="InterPro" id="IPR000086">
    <property type="entry name" value="NUDIX_hydrolase_dom"/>
</dbReference>
<dbReference type="InterPro" id="IPR015797">
    <property type="entry name" value="NUDIX_hydrolase-like_dom_sf"/>
</dbReference>
<keyword evidence="2" id="KW-0378">Hydrolase</keyword>
<dbReference type="GO" id="GO:0016787">
    <property type="term" value="F:hydrolase activity"/>
    <property type="evidence" value="ECO:0007669"/>
    <property type="project" value="UniProtKB-KW"/>
</dbReference>
<accession>A0A6B0GI63</accession>
<dbReference type="PANTHER" id="PTHR11839">
    <property type="entry name" value="UDP/ADP-SUGAR PYROPHOSPHATASE"/>
    <property type="match status" value="1"/>
</dbReference>
<dbReference type="GO" id="GO:0006753">
    <property type="term" value="P:nucleoside phosphate metabolic process"/>
    <property type="evidence" value="ECO:0007669"/>
    <property type="project" value="TreeGrafter"/>
</dbReference>
<evidence type="ECO:0000313" key="5">
    <source>
        <dbReference type="Proteomes" id="UP000451471"/>
    </source>
</evidence>
<evidence type="ECO:0000313" key="4">
    <source>
        <dbReference type="EMBL" id="MWG34310.1"/>
    </source>
</evidence>
<dbReference type="Gene3D" id="3.90.79.10">
    <property type="entry name" value="Nucleoside Triphosphate Pyrophosphohydrolase"/>
    <property type="match status" value="1"/>
</dbReference>
<proteinExistence type="predicted"/>
<evidence type="ECO:0000256" key="1">
    <source>
        <dbReference type="ARBA" id="ARBA00001946"/>
    </source>
</evidence>
<dbReference type="PROSITE" id="PS51462">
    <property type="entry name" value="NUDIX"/>
    <property type="match status" value="1"/>
</dbReference>
<gene>
    <name evidence="4" type="ORF">GQS65_07370</name>
</gene>
<dbReference type="SUPFAM" id="SSF55811">
    <property type="entry name" value="Nudix"/>
    <property type="match status" value="1"/>
</dbReference>
<protein>
    <submittedName>
        <fullName evidence="4">NUDIX domain-containing protein</fullName>
    </submittedName>
</protein>
<evidence type="ECO:0000259" key="3">
    <source>
        <dbReference type="PROSITE" id="PS51462"/>
    </source>
</evidence>
<dbReference type="CDD" id="cd03424">
    <property type="entry name" value="NUDIX_ADPRase_Nudt5_UGPPase_Nudt14"/>
    <property type="match status" value="1"/>
</dbReference>
<organism evidence="4 5">
    <name type="scientific">Halomarina oriensis</name>
    <dbReference type="NCBI Taxonomy" id="671145"/>
    <lineage>
        <taxon>Archaea</taxon>
        <taxon>Methanobacteriati</taxon>
        <taxon>Methanobacteriota</taxon>
        <taxon>Stenosarchaea group</taxon>
        <taxon>Halobacteria</taxon>
        <taxon>Halobacteriales</taxon>
        <taxon>Natronomonadaceae</taxon>
        <taxon>Halomarina</taxon>
    </lineage>
</organism>
<dbReference type="GO" id="GO:0019693">
    <property type="term" value="P:ribose phosphate metabolic process"/>
    <property type="evidence" value="ECO:0007669"/>
    <property type="project" value="TreeGrafter"/>
</dbReference>
<sequence length="186" mass="20396">MDEEAPGEPGGVGDWVVESSRSLGVGGTTVGYDRLTRPDGERAGAGWVEHRASVAIVARHEGDVLFVEEYRPRLRETVLTCPVGSAEREESLAAAGRRELREETGYEAEHVEVLAEHYPVAWLRSTRGAVFADGLRRVGQDLDDSEFVDVHRVPVEEALDRALNGEGPRTAWTLLPLLLAREGDLL</sequence>
<comment type="caution">
    <text evidence="4">The sequence shown here is derived from an EMBL/GenBank/DDBJ whole genome shotgun (WGS) entry which is preliminary data.</text>
</comment>
<comment type="cofactor">
    <cofactor evidence="1">
        <name>Mg(2+)</name>
        <dbReference type="ChEBI" id="CHEBI:18420"/>
    </cofactor>
</comment>
<dbReference type="AlphaFoldDB" id="A0A6B0GI63"/>
<dbReference type="Pfam" id="PF00293">
    <property type="entry name" value="NUDIX"/>
    <property type="match status" value="1"/>
</dbReference>
<dbReference type="RefSeq" id="WP_158204010.1">
    <property type="nucleotide sequence ID" value="NZ_WSZK01000015.1"/>
</dbReference>
<dbReference type="PANTHER" id="PTHR11839:SF18">
    <property type="entry name" value="NUDIX HYDROLASE DOMAIN-CONTAINING PROTEIN"/>
    <property type="match status" value="1"/>
</dbReference>
<dbReference type="EMBL" id="WSZK01000015">
    <property type="protein sequence ID" value="MWG34310.1"/>
    <property type="molecule type" value="Genomic_DNA"/>
</dbReference>
<reference evidence="4 5" key="1">
    <citation type="submission" date="2019-12" db="EMBL/GenBank/DDBJ databases">
        <title>Halocatena pleomorpha gen. nov. sp. nov., an extremely halophilic archaeon of family Halobacteriaceae isolated from saltpan soil.</title>
        <authorList>
            <person name="Pal Y."/>
            <person name="Verma A."/>
            <person name="Krishnamurthi S."/>
            <person name="Kumar P."/>
        </authorList>
    </citation>
    <scope>NUCLEOTIDE SEQUENCE [LARGE SCALE GENOMIC DNA]</scope>
    <source>
        <strain evidence="4 5">JCM 16495</strain>
    </source>
</reference>
<dbReference type="OrthoDB" id="40462at2157"/>
<name>A0A6B0GI63_9EURY</name>
<evidence type="ECO:0000256" key="2">
    <source>
        <dbReference type="ARBA" id="ARBA00022801"/>
    </source>
</evidence>
<feature type="domain" description="Nudix hydrolase" evidence="3">
    <location>
        <begin position="49"/>
        <end position="175"/>
    </location>
</feature>
<keyword evidence="5" id="KW-1185">Reference proteome</keyword>
<dbReference type="Proteomes" id="UP000451471">
    <property type="component" value="Unassembled WGS sequence"/>
</dbReference>